<dbReference type="Proteomes" id="UP000682782">
    <property type="component" value="Chromosome"/>
</dbReference>
<keyword evidence="2" id="KW-1185">Reference proteome</keyword>
<evidence type="ECO:0000313" key="2">
    <source>
        <dbReference type="Proteomes" id="UP000682782"/>
    </source>
</evidence>
<gene>
    <name evidence="1" type="ORF">JYE49_04165</name>
</gene>
<reference evidence="1" key="1">
    <citation type="submission" date="2021-01" db="EMBL/GenBank/DDBJ databases">
        <title>Complete genome sequence of Clostridiales bacterium R-7.</title>
        <authorList>
            <person name="Mahoney-Kurpe S.C."/>
            <person name="Palevich N."/>
            <person name="Koike S."/>
            <person name="Moon C.D."/>
            <person name="Attwood G.T."/>
        </authorList>
    </citation>
    <scope>NUCLEOTIDE SEQUENCE</scope>
    <source>
        <strain evidence="1">R-7</strain>
    </source>
</reference>
<sequence length="272" mass="31102">MFHAEKVFPGVTHISDAMGVSMTLIEGTERAILFDTGYGTENVKAFVQTLTGKPVSVLLSHGHHDHILGVRWFGESRMCSEDLDEFRQRTGSLQRMKVAKQAEQKGVLIPEDFMSVCFKAPEPILFDESSGRFERTTVELGHMQVQVIHVPGHTPGSIVLYLKELQLLLTGDDWNPCTWIWFPSSLPVRRWRENMKDLIRTLEKEHGQEILYVLCSHQPMVRVAGELKAFLEYMDNERLESAPAVDMGVPIETHEIRKEPEGWTLLFDKEKK</sequence>
<evidence type="ECO:0000313" key="1">
    <source>
        <dbReference type="EMBL" id="QUC67901.1"/>
    </source>
</evidence>
<name>A0AC61NBC7_9FIRM</name>
<accession>A0AC61NBC7</accession>
<organism evidence="1 2">
    <name type="scientific">Aristaeella hokkaidonensis</name>
    <dbReference type="NCBI Taxonomy" id="3046382"/>
    <lineage>
        <taxon>Bacteria</taxon>
        <taxon>Bacillati</taxon>
        <taxon>Bacillota</taxon>
        <taxon>Clostridia</taxon>
        <taxon>Eubacteriales</taxon>
        <taxon>Aristaeellaceae</taxon>
        <taxon>Aristaeella</taxon>
    </lineage>
</organism>
<dbReference type="EMBL" id="CP068393">
    <property type="protein sequence ID" value="QUC67901.1"/>
    <property type="molecule type" value="Genomic_DNA"/>
</dbReference>
<proteinExistence type="predicted"/>
<protein>
    <submittedName>
        <fullName evidence="1">MBL fold metallo-hydrolase</fullName>
    </submittedName>
</protein>